<dbReference type="PROSITE" id="PS50878">
    <property type="entry name" value="RT_POL"/>
    <property type="match status" value="1"/>
</dbReference>
<sequence length="261" mass="30022">MHGRTDEFHIKVGLHQGSGLSPFLFIVVLDIISEEFRRGLPRELLFADDIAVVTDTDEEMQRRWLDWQIGMESKGLKVNIGKTEVMVRSRRGTKANIQDSQGTSLRQAKVFGPERGPVVEICAGFSAGARQKYAHEDATAKTWEDIGETKYQHEQKSTSTDTMRNDTRDTFPSSSHDGPQRYPCERPSYDQYTEPRDNLPMERPKHGRRRYDPRNGVEASHRSSDRNVTIDKFDGKPGEWDNWIHQFSSLPRRTTGTRTKR</sequence>
<dbReference type="PANTHER" id="PTHR47027">
    <property type="entry name" value="REVERSE TRANSCRIPTASE DOMAIN-CONTAINING PROTEIN"/>
    <property type="match status" value="1"/>
</dbReference>
<evidence type="ECO:0000256" key="1">
    <source>
        <dbReference type="SAM" id="MobiDB-lite"/>
    </source>
</evidence>
<dbReference type="InterPro" id="IPR000477">
    <property type="entry name" value="RT_dom"/>
</dbReference>
<comment type="caution">
    <text evidence="3">The sequence shown here is derived from an EMBL/GenBank/DDBJ whole genome shotgun (WGS) entry which is preliminary data.</text>
</comment>
<dbReference type="Proteomes" id="UP001209878">
    <property type="component" value="Unassembled WGS sequence"/>
</dbReference>
<dbReference type="EMBL" id="JAODUO010002166">
    <property type="protein sequence ID" value="KAK2154568.1"/>
    <property type="molecule type" value="Genomic_DNA"/>
</dbReference>
<feature type="compositionally biased region" description="Basic and acidic residues" evidence="1">
    <location>
        <begin position="145"/>
        <end position="156"/>
    </location>
</feature>
<dbReference type="Pfam" id="PF00078">
    <property type="entry name" value="RVT_1"/>
    <property type="match status" value="1"/>
</dbReference>
<evidence type="ECO:0000313" key="4">
    <source>
        <dbReference type="Proteomes" id="UP001209878"/>
    </source>
</evidence>
<name>A0AAD9N3Y9_RIDPI</name>
<feature type="domain" description="Reverse transcriptase" evidence="2">
    <location>
        <begin position="1"/>
        <end position="105"/>
    </location>
</feature>
<protein>
    <recommendedName>
        <fullName evidence="2">Reverse transcriptase domain-containing protein</fullName>
    </recommendedName>
</protein>
<evidence type="ECO:0000313" key="3">
    <source>
        <dbReference type="EMBL" id="KAK2154568.1"/>
    </source>
</evidence>
<organism evidence="3 4">
    <name type="scientific">Ridgeia piscesae</name>
    <name type="common">Tubeworm</name>
    <dbReference type="NCBI Taxonomy" id="27915"/>
    <lineage>
        <taxon>Eukaryota</taxon>
        <taxon>Metazoa</taxon>
        <taxon>Spiralia</taxon>
        <taxon>Lophotrochozoa</taxon>
        <taxon>Annelida</taxon>
        <taxon>Polychaeta</taxon>
        <taxon>Sedentaria</taxon>
        <taxon>Canalipalpata</taxon>
        <taxon>Sabellida</taxon>
        <taxon>Siboglinidae</taxon>
        <taxon>Ridgeia</taxon>
    </lineage>
</organism>
<feature type="region of interest" description="Disordered" evidence="1">
    <location>
        <begin position="145"/>
        <end position="237"/>
    </location>
</feature>
<proteinExistence type="predicted"/>
<reference evidence="3" key="1">
    <citation type="journal article" date="2023" name="Mol. Biol. Evol.">
        <title>Third-Generation Sequencing Reveals the Adaptive Role of the Epigenome in Three Deep-Sea Polychaetes.</title>
        <authorList>
            <person name="Perez M."/>
            <person name="Aroh O."/>
            <person name="Sun Y."/>
            <person name="Lan Y."/>
            <person name="Juniper S.K."/>
            <person name="Young C.R."/>
            <person name="Angers B."/>
            <person name="Qian P.Y."/>
        </authorList>
    </citation>
    <scope>NUCLEOTIDE SEQUENCE</scope>
    <source>
        <strain evidence="3">R07B-5</strain>
    </source>
</reference>
<keyword evidence="4" id="KW-1185">Reference proteome</keyword>
<evidence type="ECO:0000259" key="2">
    <source>
        <dbReference type="PROSITE" id="PS50878"/>
    </source>
</evidence>
<accession>A0AAD9N3Y9</accession>
<gene>
    <name evidence="3" type="ORF">NP493_2170g00004</name>
</gene>
<dbReference type="PANTHER" id="PTHR47027:SF28">
    <property type="entry name" value="ENDONUCLEASE-REVERSE TRANSCRIPTASE"/>
    <property type="match status" value="1"/>
</dbReference>
<dbReference type="AlphaFoldDB" id="A0AAD9N3Y9"/>
<feature type="compositionally biased region" description="Basic and acidic residues" evidence="1">
    <location>
        <begin position="183"/>
        <end position="237"/>
    </location>
</feature>